<dbReference type="RefSeq" id="WP_354367010.1">
    <property type="nucleotide sequence ID" value="NZ_JBEPLN010000001.1"/>
</dbReference>
<keyword evidence="1" id="KW-0812">Transmembrane</keyword>
<keyword evidence="1" id="KW-0472">Membrane</keyword>
<proteinExistence type="predicted"/>
<gene>
    <name evidence="2" type="ORF">ABID28_000063</name>
</gene>
<keyword evidence="3" id="KW-1185">Reference proteome</keyword>
<reference evidence="2 3" key="1">
    <citation type="submission" date="2024-06" db="EMBL/GenBank/DDBJ databases">
        <title>Genomic Encyclopedia of Type Strains, Phase IV (KMG-IV): sequencing the most valuable type-strain genomes for metagenomic binning, comparative biology and taxonomic classification.</title>
        <authorList>
            <person name="Goeker M."/>
        </authorList>
    </citation>
    <scope>NUCLEOTIDE SEQUENCE [LARGE SCALE GENOMIC DNA]</scope>
    <source>
        <strain evidence="2 3">DSM 28302</strain>
    </source>
</reference>
<evidence type="ECO:0000313" key="2">
    <source>
        <dbReference type="EMBL" id="MET3633433.1"/>
    </source>
</evidence>
<feature type="transmembrane region" description="Helical" evidence="1">
    <location>
        <begin position="150"/>
        <end position="169"/>
    </location>
</feature>
<feature type="transmembrane region" description="Helical" evidence="1">
    <location>
        <begin position="364"/>
        <end position="382"/>
    </location>
</feature>
<feature type="transmembrane region" description="Helical" evidence="1">
    <location>
        <begin position="534"/>
        <end position="555"/>
    </location>
</feature>
<name>A0ABV2JCJ5_9STRE</name>
<feature type="transmembrane region" description="Helical" evidence="1">
    <location>
        <begin position="274"/>
        <end position="292"/>
    </location>
</feature>
<protein>
    <recommendedName>
        <fullName evidence="4">Major facilitator superfamily permease</fullName>
    </recommendedName>
</protein>
<keyword evidence="1" id="KW-1133">Transmembrane helix</keyword>
<feature type="transmembrane region" description="Helical" evidence="1">
    <location>
        <begin position="335"/>
        <end position="355"/>
    </location>
</feature>
<dbReference type="Proteomes" id="UP001549037">
    <property type="component" value="Unassembled WGS sequence"/>
</dbReference>
<evidence type="ECO:0008006" key="4">
    <source>
        <dbReference type="Google" id="ProtNLM"/>
    </source>
</evidence>
<sequence>MTKKYQTRLGVSLIIVLFSILLCLPQIITQKAILGSDVLFHYNRFYETAMQIKTGQWHYFISLFSFEQSGRIINALYGPIFAYFQGLLVLISKNWLTYQILSRILIGSIAGHSLYLLLRKIGVRLQYALPISLFYLTTFSIQYWTIRQGFSSWGAAFYPLCLIPAFDFIQTGKIKRRQLGMSVALMFQVHVLTSTFLVLSYLPFYFYGFIKSNEKLKILKDGIMAIAMFTLLTINIWLPLLQLSSQNELKQPFVNQRLAEYTISQLSSKLLFDPLPLIALLGITLLAGVVYFRKSSPELKMTYLNLLIFLFLASSLFPWESLVTAKITIVEIIQFPFRFFIPATIFLLICLAMLVEKSQLSKSFYSVILMIALLMGVGQVIYTTQENFAKQFDTNQPVQRRKHMTYEGDADAIRQAIFDPDKSKFLNLVHKSTPDYLPIYRKSSSNKYDLYEELVILPRKNFKTSVQNSQLILEWTSDTDTKINLPIILYHHSTLTVNGQVITSKDRQLTTIGTPYINQKKGKNVAILAYKTPMSFMIGLGITLLTWLGCIISFFKRKLNKNKPV</sequence>
<evidence type="ECO:0000256" key="1">
    <source>
        <dbReference type="SAM" id="Phobius"/>
    </source>
</evidence>
<dbReference type="EMBL" id="JBEPLN010000001">
    <property type="protein sequence ID" value="MET3633433.1"/>
    <property type="molecule type" value="Genomic_DNA"/>
</dbReference>
<evidence type="ECO:0000313" key="3">
    <source>
        <dbReference type="Proteomes" id="UP001549037"/>
    </source>
</evidence>
<comment type="caution">
    <text evidence="2">The sequence shown here is derived from an EMBL/GenBank/DDBJ whole genome shotgun (WGS) entry which is preliminary data.</text>
</comment>
<feature type="transmembrane region" description="Helical" evidence="1">
    <location>
        <begin position="304"/>
        <end position="323"/>
    </location>
</feature>
<accession>A0ABV2JCJ5</accession>
<organism evidence="2 3">
    <name type="scientific">Streptococcus porcorum</name>
    <dbReference type="NCBI Taxonomy" id="701526"/>
    <lineage>
        <taxon>Bacteria</taxon>
        <taxon>Bacillati</taxon>
        <taxon>Bacillota</taxon>
        <taxon>Bacilli</taxon>
        <taxon>Lactobacillales</taxon>
        <taxon>Streptococcaceae</taxon>
        <taxon>Streptococcus</taxon>
    </lineage>
</organism>
<feature type="transmembrane region" description="Helical" evidence="1">
    <location>
        <begin position="189"/>
        <end position="210"/>
    </location>
</feature>
<feature type="transmembrane region" description="Helical" evidence="1">
    <location>
        <begin position="100"/>
        <end position="118"/>
    </location>
</feature>
<feature type="transmembrane region" description="Helical" evidence="1">
    <location>
        <begin position="72"/>
        <end position="91"/>
    </location>
</feature>
<feature type="transmembrane region" description="Helical" evidence="1">
    <location>
        <begin position="222"/>
        <end position="240"/>
    </location>
</feature>
<feature type="transmembrane region" description="Helical" evidence="1">
    <location>
        <begin position="124"/>
        <end position="143"/>
    </location>
</feature>